<dbReference type="AlphaFoldDB" id="A0A1I7ZW40"/>
<sequence length="70" mass="8517">MDDQQLRSLTKRKLKELKRKEIGKQRRNFNISRFRLERNLHLRHLMAQLRVSITASRLNPYKLLLPCAFQ</sequence>
<protein>
    <submittedName>
        <fullName evidence="2">BZIP domain-containing protein</fullName>
    </submittedName>
</protein>
<organism evidence="1 2">
    <name type="scientific">Steinernema glaseri</name>
    <dbReference type="NCBI Taxonomy" id="37863"/>
    <lineage>
        <taxon>Eukaryota</taxon>
        <taxon>Metazoa</taxon>
        <taxon>Ecdysozoa</taxon>
        <taxon>Nematoda</taxon>
        <taxon>Chromadorea</taxon>
        <taxon>Rhabditida</taxon>
        <taxon>Tylenchina</taxon>
        <taxon>Panagrolaimomorpha</taxon>
        <taxon>Strongyloidoidea</taxon>
        <taxon>Steinernematidae</taxon>
        <taxon>Steinernema</taxon>
    </lineage>
</organism>
<evidence type="ECO:0000313" key="1">
    <source>
        <dbReference type="Proteomes" id="UP000095287"/>
    </source>
</evidence>
<accession>A0A1I7ZW40</accession>
<dbReference type="Proteomes" id="UP000095287">
    <property type="component" value="Unplaced"/>
</dbReference>
<name>A0A1I7ZW40_9BILA</name>
<reference evidence="2" key="1">
    <citation type="submission" date="2016-11" db="UniProtKB">
        <authorList>
            <consortium name="WormBaseParasite"/>
        </authorList>
    </citation>
    <scope>IDENTIFICATION</scope>
</reference>
<keyword evidence="1" id="KW-1185">Reference proteome</keyword>
<dbReference type="WBParaSite" id="L893_g30498.t1">
    <property type="protein sequence ID" value="L893_g30498.t1"/>
    <property type="gene ID" value="L893_g30498"/>
</dbReference>
<evidence type="ECO:0000313" key="2">
    <source>
        <dbReference type="WBParaSite" id="L893_g30498.t1"/>
    </source>
</evidence>
<proteinExistence type="predicted"/>